<reference evidence="1" key="1">
    <citation type="journal article" date="2019" name="bioRxiv">
        <title>The Genome of the Zebra Mussel, Dreissena polymorpha: A Resource for Invasive Species Research.</title>
        <authorList>
            <person name="McCartney M.A."/>
            <person name="Auch B."/>
            <person name="Kono T."/>
            <person name="Mallez S."/>
            <person name="Zhang Y."/>
            <person name="Obille A."/>
            <person name="Becker A."/>
            <person name="Abrahante J.E."/>
            <person name="Garbe J."/>
            <person name="Badalamenti J.P."/>
            <person name="Herman A."/>
            <person name="Mangelson H."/>
            <person name="Liachko I."/>
            <person name="Sullivan S."/>
            <person name="Sone E.D."/>
            <person name="Koren S."/>
            <person name="Silverstein K.A.T."/>
            <person name="Beckman K.B."/>
            <person name="Gohl D.M."/>
        </authorList>
    </citation>
    <scope>NUCLEOTIDE SEQUENCE</scope>
    <source>
        <strain evidence="1">Duluth1</strain>
        <tissue evidence="1">Whole animal</tissue>
    </source>
</reference>
<evidence type="ECO:0000313" key="2">
    <source>
        <dbReference type="Proteomes" id="UP000828390"/>
    </source>
</evidence>
<sequence>MLMQVISLDRLQLIPLGFDYMFKITRYSSIASAGVRPRCHWLGRLLGYSTVNDMDCDADCAYDRVFTTIKACVDLIVCLRSPKG</sequence>
<name>A0A9D4L9W1_DREPO</name>
<proteinExistence type="predicted"/>
<comment type="caution">
    <text evidence="1">The sequence shown here is derived from an EMBL/GenBank/DDBJ whole genome shotgun (WGS) entry which is preliminary data.</text>
</comment>
<dbReference type="Proteomes" id="UP000828390">
    <property type="component" value="Unassembled WGS sequence"/>
</dbReference>
<organism evidence="1 2">
    <name type="scientific">Dreissena polymorpha</name>
    <name type="common">Zebra mussel</name>
    <name type="synonym">Mytilus polymorpha</name>
    <dbReference type="NCBI Taxonomy" id="45954"/>
    <lineage>
        <taxon>Eukaryota</taxon>
        <taxon>Metazoa</taxon>
        <taxon>Spiralia</taxon>
        <taxon>Lophotrochozoa</taxon>
        <taxon>Mollusca</taxon>
        <taxon>Bivalvia</taxon>
        <taxon>Autobranchia</taxon>
        <taxon>Heteroconchia</taxon>
        <taxon>Euheterodonta</taxon>
        <taxon>Imparidentia</taxon>
        <taxon>Neoheterodontei</taxon>
        <taxon>Myida</taxon>
        <taxon>Dreissenoidea</taxon>
        <taxon>Dreissenidae</taxon>
        <taxon>Dreissena</taxon>
    </lineage>
</organism>
<accession>A0A9D4L9W1</accession>
<reference evidence="1" key="2">
    <citation type="submission" date="2020-11" db="EMBL/GenBank/DDBJ databases">
        <authorList>
            <person name="McCartney M.A."/>
            <person name="Auch B."/>
            <person name="Kono T."/>
            <person name="Mallez S."/>
            <person name="Becker A."/>
            <person name="Gohl D.M."/>
            <person name="Silverstein K.A.T."/>
            <person name="Koren S."/>
            <person name="Bechman K.B."/>
            <person name="Herman A."/>
            <person name="Abrahante J.E."/>
            <person name="Garbe J."/>
        </authorList>
    </citation>
    <scope>NUCLEOTIDE SEQUENCE</scope>
    <source>
        <strain evidence="1">Duluth1</strain>
        <tissue evidence="1">Whole animal</tissue>
    </source>
</reference>
<keyword evidence="2" id="KW-1185">Reference proteome</keyword>
<evidence type="ECO:0000313" key="1">
    <source>
        <dbReference type="EMBL" id="KAH3853968.1"/>
    </source>
</evidence>
<gene>
    <name evidence="1" type="ORF">DPMN_096506</name>
</gene>
<dbReference type="AlphaFoldDB" id="A0A9D4L9W1"/>
<dbReference type="EMBL" id="JAIWYP010000003">
    <property type="protein sequence ID" value="KAH3853968.1"/>
    <property type="molecule type" value="Genomic_DNA"/>
</dbReference>
<protein>
    <submittedName>
        <fullName evidence="1">Uncharacterized protein</fullName>
    </submittedName>
</protein>